<protein>
    <submittedName>
        <fullName evidence="1">Uncharacterized protein</fullName>
    </submittedName>
</protein>
<dbReference type="VEuPathDB" id="MicrosporidiaDB:NEDG_00365"/>
<dbReference type="Proteomes" id="UP000185944">
    <property type="component" value="Unassembled WGS sequence"/>
</dbReference>
<evidence type="ECO:0000313" key="2">
    <source>
        <dbReference type="Proteomes" id="UP000185944"/>
    </source>
</evidence>
<dbReference type="GeneID" id="93646715"/>
<accession>A0A177EKK2</accession>
<name>A0A177EKK2_9MICR</name>
<dbReference type="OrthoDB" id="2195575at2759"/>
<comment type="caution">
    <text evidence="1">The sequence shown here is derived from an EMBL/GenBank/DDBJ whole genome shotgun (WGS) entry which is preliminary data.</text>
</comment>
<dbReference type="EMBL" id="LTDL01000014">
    <property type="protein sequence ID" value="OAG31890.1"/>
    <property type="molecule type" value="Genomic_DNA"/>
</dbReference>
<reference evidence="1 2" key="1">
    <citation type="submission" date="2016-02" db="EMBL/GenBank/DDBJ databases">
        <title>Discovery of a natural microsporidian pathogen with a broad tissue tropism in Caenorhabditis elegans.</title>
        <authorList>
            <person name="Luallen R.J."/>
            <person name="Reinke A.W."/>
            <person name="Tong L."/>
            <person name="Botts M.R."/>
            <person name="Felix M.-A."/>
            <person name="Troemel E.R."/>
        </authorList>
    </citation>
    <scope>NUCLEOTIDE SEQUENCE [LARGE SCALE GENOMIC DNA]</scope>
    <source>
        <strain evidence="1 2">JUm2807</strain>
    </source>
</reference>
<evidence type="ECO:0000313" key="1">
    <source>
        <dbReference type="EMBL" id="OAG31890.1"/>
    </source>
</evidence>
<organism evidence="1 2">
    <name type="scientific">Nematocida displodere</name>
    <dbReference type="NCBI Taxonomy" id="1805483"/>
    <lineage>
        <taxon>Eukaryota</taxon>
        <taxon>Fungi</taxon>
        <taxon>Fungi incertae sedis</taxon>
        <taxon>Microsporidia</taxon>
        <taxon>Nematocida</taxon>
    </lineage>
</organism>
<sequence length="163" mass="18687">MQETASIDQALAERFAATPEGYIPKDPGRHELRKCGLKEDVLILQIEEALFELKLPLTDTLVQYASTRGYLHYRTYSDIRSKGMILMRTKTLYLYHLHRPNKHFTRKMTSDTFLQIVGPEETLSDVFAPTVFAISTDEAYVLIHTSPVTTENLLDETPSQRQP</sequence>
<dbReference type="AlphaFoldDB" id="A0A177EKK2"/>
<keyword evidence="2" id="KW-1185">Reference proteome</keyword>
<dbReference type="RefSeq" id="XP_067545491.1">
    <property type="nucleotide sequence ID" value="XM_067687783.1"/>
</dbReference>
<gene>
    <name evidence="1" type="ORF">NEDG_00365</name>
</gene>
<proteinExistence type="predicted"/>